<organism evidence="1 2">
    <name type="scientific">Lignipirellula cremea</name>
    <dbReference type="NCBI Taxonomy" id="2528010"/>
    <lineage>
        <taxon>Bacteria</taxon>
        <taxon>Pseudomonadati</taxon>
        <taxon>Planctomycetota</taxon>
        <taxon>Planctomycetia</taxon>
        <taxon>Pirellulales</taxon>
        <taxon>Pirellulaceae</taxon>
        <taxon>Lignipirellula</taxon>
    </lineage>
</organism>
<keyword evidence="2" id="KW-1185">Reference proteome</keyword>
<evidence type="ECO:0000313" key="2">
    <source>
        <dbReference type="Proteomes" id="UP000317648"/>
    </source>
</evidence>
<gene>
    <name evidence="1" type="ORF">Pla8534_43780</name>
</gene>
<name>A0A518DXJ3_9BACT</name>
<accession>A0A518DXJ3</accession>
<dbReference type="Proteomes" id="UP000317648">
    <property type="component" value="Chromosome"/>
</dbReference>
<protein>
    <submittedName>
        <fullName evidence="1">Uncharacterized protein</fullName>
    </submittedName>
</protein>
<sequence length="34" mass="3640">MLLHLAGSSRDGFGMADPGLKDFNQHGLLEELLG</sequence>
<proteinExistence type="predicted"/>
<evidence type="ECO:0000313" key="1">
    <source>
        <dbReference type="EMBL" id="QDU96557.1"/>
    </source>
</evidence>
<dbReference type="KEGG" id="lcre:Pla8534_43780"/>
<dbReference type="AlphaFoldDB" id="A0A518DXJ3"/>
<dbReference type="EMBL" id="CP036433">
    <property type="protein sequence ID" value="QDU96557.1"/>
    <property type="molecule type" value="Genomic_DNA"/>
</dbReference>
<reference evidence="1 2" key="1">
    <citation type="submission" date="2019-02" db="EMBL/GenBank/DDBJ databases">
        <title>Deep-cultivation of Planctomycetes and their phenomic and genomic characterization uncovers novel biology.</title>
        <authorList>
            <person name="Wiegand S."/>
            <person name="Jogler M."/>
            <person name="Boedeker C."/>
            <person name="Pinto D."/>
            <person name="Vollmers J."/>
            <person name="Rivas-Marin E."/>
            <person name="Kohn T."/>
            <person name="Peeters S.H."/>
            <person name="Heuer A."/>
            <person name="Rast P."/>
            <person name="Oberbeckmann S."/>
            <person name="Bunk B."/>
            <person name="Jeske O."/>
            <person name="Meyerdierks A."/>
            <person name="Storesund J.E."/>
            <person name="Kallscheuer N."/>
            <person name="Luecker S."/>
            <person name="Lage O.M."/>
            <person name="Pohl T."/>
            <person name="Merkel B.J."/>
            <person name="Hornburger P."/>
            <person name="Mueller R.-W."/>
            <person name="Bruemmer F."/>
            <person name="Labrenz M."/>
            <person name="Spormann A.M."/>
            <person name="Op den Camp H."/>
            <person name="Overmann J."/>
            <person name="Amann R."/>
            <person name="Jetten M.S.M."/>
            <person name="Mascher T."/>
            <person name="Medema M.H."/>
            <person name="Devos D.P."/>
            <person name="Kaster A.-K."/>
            <person name="Ovreas L."/>
            <person name="Rohde M."/>
            <person name="Galperin M.Y."/>
            <person name="Jogler C."/>
        </authorList>
    </citation>
    <scope>NUCLEOTIDE SEQUENCE [LARGE SCALE GENOMIC DNA]</scope>
    <source>
        <strain evidence="1 2">Pla85_3_4</strain>
    </source>
</reference>